<feature type="compositionally biased region" description="Low complexity" evidence="1">
    <location>
        <begin position="401"/>
        <end position="420"/>
    </location>
</feature>
<dbReference type="GO" id="GO:0038203">
    <property type="term" value="P:TORC2 signaling"/>
    <property type="evidence" value="ECO:0007669"/>
    <property type="project" value="TreeGrafter"/>
</dbReference>
<dbReference type="Proteomes" id="UP000247702">
    <property type="component" value="Unassembled WGS sequence"/>
</dbReference>
<feature type="compositionally biased region" description="Low complexity" evidence="1">
    <location>
        <begin position="66"/>
        <end position="77"/>
    </location>
</feature>
<comment type="caution">
    <text evidence="2">The sequence shown here is derived from an EMBL/GenBank/DDBJ whole genome shotgun (WGS) entry which is preliminary data.</text>
</comment>
<protein>
    <submittedName>
        <fullName evidence="3">HbrB-domain-containing protein</fullName>
    </submittedName>
</protein>
<keyword evidence="4" id="KW-1185">Reference proteome</keyword>
<reference evidence="2 4" key="1">
    <citation type="submission" date="2017-11" db="EMBL/GenBank/DDBJ databases">
        <title>The genome of Rhizophagus clarus HR1 reveals common genetic basis of auxotrophy among arbuscular mycorrhizal fungi.</title>
        <authorList>
            <person name="Kobayashi Y."/>
        </authorList>
    </citation>
    <scope>NUCLEOTIDE SEQUENCE [LARGE SCALE GENOMIC DNA]</scope>
    <source>
        <strain evidence="2 4">HR1</strain>
    </source>
</reference>
<reference evidence="3" key="2">
    <citation type="submission" date="2019-10" db="EMBL/GenBank/DDBJ databases">
        <title>Conservation and host-specific expression of non-tandemly repeated heterogenous ribosome RNA gene in arbuscular mycorrhizal fungi.</title>
        <authorList>
            <person name="Maeda T."/>
            <person name="Kobayashi Y."/>
            <person name="Nakagawa T."/>
            <person name="Ezawa T."/>
            <person name="Yamaguchi K."/>
            <person name="Bino T."/>
            <person name="Nishimoto Y."/>
            <person name="Shigenobu S."/>
            <person name="Kawaguchi M."/>
        </authorList>
    </citation>
    <scope>NUCLEOTIDE SEQUENCE</scope>
    <source>
        <strain evidence="3">HR1</strain>
    </source>
</reference>
<dbReference type="Pfam" id="PF08539">
    <property type="entry name" value="HbrB"/>
    <property type="match status" value="1"/>
</dbReference>
<feature type="compositionally biased region" description="Polar residues" evidence="1">
    <location>
        <begin position="421"/>
        <end position="433"/>
    </location>
</feature>
<dbReference type="SUPFAM" id="SSF74788">
    <property type="entry name" value="Cullin repeat-like"/>
    <property type="match status" value="1"/>
</dbReference>
<evidence type="ECO:0000313" key="2">
    <source>
        <dbReference type="EMBL" id="GBC08683.1"/>
    </source>
</evidence>
<dbReference type="PANTHER" id="PTHR32428:SF2">
    <property type="entry name" value="TARGET OF RAPAMYCIN COMPLEX 2 SUBUNIT BIT61-RELATED"/>
    <property type="match status" value="1"/>
</dbReference>
<dbReference type="GO" id="GO:0031932">
    <property type="term" value="C:TORC2 complex"/>
    <property type="evidence" value="ECO:0007669"/>
    <property type="project" value="TreeGrafter"/>
</dbReference>
<evidence type="ECO:0000313" key="4">
    <source>
        <dbReference type="Proteomes" id="UP000247702"/>
    </source>
</evidence>
<sequence length="457" mass="50470">MSLNPINEISESPRSTINSLSTSTTSSASSLSHHLRAPISTSLPSYSSSASTYVGPNSVGLERTATETGTSNTPTSTDGVWNNPPPQQNQQNQQNQNQNLSFIPQIYRTTRATSFSSRNTSSSMSSSMTNSTLSPQMERSHSTSTVYSLSSTTFHEKSLSGGSIPYTPSSSSISHHKMNLVYDTPVTSKELEKMEQSGQQHDTWDSLAVKVLPLFNGEGLKLSIEDLNELVRRCINDRPIHSLYEGINELLESGMFTLNGKLGGVPDEKLVSRLVELWSFYFGTVIPYFEGVFLPLQIYNSTTQQNQLSIRRLVLKSFRDHVILPMGKRVEDAFDKLFHDFDSGIPVTDTATRMLQMSYILSSVLSDDDKQREMDRILGKLKNNWKLFMRKRDRRGFVGMSPSNSNSSNSNNGSNSTSKNTPQDSTSNITTNNLVSNSANSMKLSNPISGFSSATSL</sequence>
<dbReference type="STRING" id="94130.A0A2Z6S6Y4"/>
<feature type="compositionally biased region" description="Low complexity" evidence="1">
    <location>
        <begin position="15"/>
        <end position="53"/>
    </location>
</feature>
<feature type="compositionally biased region" description="Polar residues" evidence="1">
    <location>
        <begin position="1"/>
        <end position="14"/>
    </location>
</feature>
<gene>
    <name evidence="3" type="ORF">RCL2_001759800</name>
    <name evidence="2" type="ORF">RclHR1_00830034</name>
</gene>
<dbReference type="InterPro" id="IPR013745">
    <property type="entry name" value="Bit61/PRR5"/>
</dbReference>
<feature type="region of interest" description="Disordered" evidence="1">
    <location>
        <begin position="438"/>
        <end position="457"/>
    </location>
</feature>
<evidence type="ECO:0000313" key="3">
    <source>
        <dbReference type="EMBL" id="GES90770.1"/>
    </source>
</evidence>
<organism evidence="2 4">
    <name type="scientific">Rhizophagus clarus</name>
    <dbReference type="NCBI Taxonomy" id="94130"/>
    <lineage>
        <taxon>Eukaryota</taxon>
        <taxon>Fungi</taxon>
        <taxon>Fungi incertae sedis</taxon>
        <taxon>Mucoromycota</taxon>
        <taxon>Glomeromycotina</taxon>
        <taxon>Glomeromycetes</taxon>
        <taxon>Glomerales</taxon>
        <taxon>Glomeraceae</taxon>
        <taxon>Rhizophagus</taxon>
    </lineage>
</organism>
<proteinExistence type="predicted"/>
<dbReference type="EMBL" id="BEXD01004237">
    <property type="protein sequence ID" value="GBC08683.1"/>
    <property type="molecule type" value="Genomic_DNA"/>
</dbReference>
<feature type="region of interest" description="Disordered" evidence="1">
    <location>
        <begin position="396"/>
        <end position="433"/>
    </location>
</feature>
<dbReference type="EMBL" id="BLAL01000196">
    <property type="protein sequence ID" value="GES90770.1"/>
    <property type="molecule type" value="Genomic_DNA"/>
</dbReference>
<feature type="compositionally biased region" description="Low complexity" evidence="1">
    <location>
        <begin position="113"/>
        <end position="134"/>
    </location>
</feature>
<feature type="region of interest" description="Disordered" evidence="1">
    <location>
        <begin position="113"/>
        <end position="145"/>
    </location>
</feature>
<name>A0A2Z6S6Y4_9GLOM</name>
<dbReference type="InterPro" id="IPR016159">
    <property type="entry name" value="Cullin_repeat-like_dom_sf"/>
</dbReference>
<dbReference type="Gene3D" id="1.20.1310.10">
    <property type="entry name" value="Cullin Repeats"/>
    <property type="match status" value="1"/>
</dbReference>
<dbReference type="AlphaFoldDB" id="A0A2Z6S6Y4"/>
<feature type="region of interest" description="Disordered" evidence="1">
    <location>
        <begin position="1"/>
        <end position="96"/>
    </location>
</feature>
<dbReference type="Proteomes" id="UP000615446">
    <property type="component" value="Unassembled WGS sequence"/>
</dbReference>
<evidence type="ECO:0000256" key="1">
    <source>
        <dbReference type="SAM" id="MobiDB-lite"/>
    </source>
</evidence>
<dbReference type="OrthoDB" id="2290221at2759"/>
<dbReference type="PANTHER" id="PTHR32428">
    <property type="entry name" value="TARGET OF RAPAMYCIN COMPLEX 2 SUBUNIT BIT61-RELATED"/>
    <property type="match status" value="1"/>
</dbReference>
<accession>A0A2Z6S6Y4</accession>